<keyword evidence="5" id="KW-0378">Hydrolase</keyword>
<dbReference type="InterPro" id="IPR041373">
    <property type="entry name" value="RT_RNaseH"/>
</dbReference>
<dbReference type="InterPro" id="IPR050951">
    <property type="entry name" value="Retrovirus_Pol_polyprotein"/>
</dbReference>
<gene>
    <name evidence="8" type="ORF">An05g02090</name>
</gene>
<organism evidence="8">
    <name type="scientific">Aspergillus niger</name>
    <dbReference type="NCBI Taxonomy" id="5061"/>
    <lineage>
        <taxon>Eukaryota</taxon>
        <taxon>Fungi</taxon>
        <taxon>Dikarya</taxon>
        <taxon>Ascomycota</taxon>
        <taxon>Pezizomycotina</taxon>
        <taxon>Eurotiomycetes</taxon>
        <taxon>Eurotiomycetidae</taxon>
        <taxon>Eurotiales</taxon>
        <taxon>Aspergillaceae</taxon>
        <taxon>Aspergillus</taxon>
        <taxon>Aspergillus subgen. Circumdati</taxon>
    </lineage>
</organism>
<dbReference type="Gene3D" id="3.10.10.10">
    <property type="entry name" value="HIV Type 1 Reverse Transcriptase, subunit A, domain 1"/>
    <property type="match status" value="1"/>
</dbReference>
<dbReference type="CDD" id="cd01647">
    <property type="entry name" value="RT_LTR"/>
    <property type="match status" value="1"/>
</dbReference>
<dbReference type="InterPro" id="IPR043502">
    <property type="entry name" value="DNA/RNA_pol_sf"/>
</dbReference>
<name>A0AAJ8BTU3_ASPNG</name>
<dbReference type="RefSeq" id="XP_059603729.1">
    <property type="nucleotide sequence ID" value="XM_059747952.1"/>
</dbReference>
<protein>
    <recommendedName>
        <fullName evidence="7">Reverse transcriptase domain-containing protein</fullName>
    </recommendedName>
</protein>
<reference evidence="8" key="2">
    <citation type="submission" date="2025-08" db="UniProtKB">
        <authorList>
            <consortium name="RefSeq"/>
        </authorList>
    </citation>
    <scope>IDENTIFICATION</scope>
</reference>
<reference evidence="8" key="1">
    <citation type="submission" date="2025-02" db="EMBL/GenBank/DDBJ databases">
        <authorList>
            <consortium name="NCBI Genome Project"/>
        </authorList>
    </citation>
    <scope>NUCLEOTIDE SEQUENCE</scope>
</reference>
<dbReference type="PROSITE" id="PS50878">
    <property type="entry name" value="RT_POL"/>
    <property type="match status" value="1"/>
</dbReference>
<dbReference type="GO" id="GO:0016787">
    <property type="term" value="F:hydrolase activity"/>
    <property type="evidence" value="ECO:0007669"/>
    <property type="project" value="UniProtKB-KW"/>
</dbReference>
<keyword evidence="6" id="KW-0695">RNA-directed DNA polymerase</keyword>
<dbReference type="AlphaFoldDB" id="A0AAJ8BTU3"/>
<keyword evidence="4" id="KW-0255">Endonuclease</keyword>
<dbReference type="GO" id="GO:0004519">
    <property type="term" value="F:endonuclease activity"/>
    <property type="evidence" value="ECO:0007669"/>
    <property type="project" value="UniProtKB-KW"/>
</dbReference>
<dbReference type="InterPro" id="IPR043128">
    <property type="entry name" value="Rev_trsase/Diguanyl_cyclase"/>
</dbReference>
<dbReference type="Pfam" id="PF00078">
    <property type="entry name" value="RVT_1"/>
    <property type="match status" value="1"/>
</dbReference>
<dbReference type="Pfam" id="PF17917">
    <property type="entry name" value="RT_RNaseH"/>
    <property type="match status" value="1"/>
</dbReference>
<evidence type="ECO:0000256" key="1">
    <source>
        <dbReference type="ARBA" id="ARBA00022679"/>
    </source>
</evidence>
<sequence length="324" mass="37912">MTIRKEDRPLTTFRCHMGTYQYTVLPFGIGTAPAEWQIYIENVLWEFLGNNVTIHLDDILVFSDNEQEHDRICQGIETRLRQNGLALKERKCQRKVREVVYCGHRYSYNRCSPVISDGTIRNWPKPRNKTELRKFLGVVNFFRDYIPMLAHHATPLYDATKQDGKWTWRQDLAFENVKRLEQRMLDTAYFDPTRKCTLRTDASSFAIGAQLMQGGLTCAIISRRLTPPERNYTVTERELLAVIYALEKWFPLLEGSPGIRVQTDHKNLAYELKESMTNRRMNRWILFAGRFRLTWSYLPGEQNSADGFSRRPDYKKIKGGGGNR</sequence>
<dbReference type="KEGG" id="ang:An05g02090"/>
<evidence type="ECO:0000313" key="8">
    <source>
        <dbReference type="RefSeq" id="XP_059603729.1"/>
    </source>
</evidence>
<feature type="domain" description="Reverse transcriptase" evidence="7">
    <location>
        <begin position="1"/>
        <end position="106"/>
    </location>
</feature>
<evidence type="ECO:0000259" key="7">
    <source>
        <dbReference type="PROSITE" id="PS50878"/>
    </source>
</evidence>
<evidence type="ECO:0000256" key="5">
    <source>
        <dbReference type="ARBA" id="ARBA00022801"/>
    </source>
</evidence>
<evidence type="ECO:0000256" key="6">
    <source>
        <dbReference type="ARBA" id="ARBA00022918"/>
    </source>
</evidence>
<evidence type="ECO:0000256" key="4">
    <source>
        <dbReference type="ARBA" id="ARBA00022759"/>
    </source>
</evidence>
<dbReference type="CDD" id="cd09274">
    <property type="entry name" value="RNase_HI_RT_Ty3"/>
    <property type="match status" value="1"/>
</dbReference>
<dbReference type="FunFam" id="3.30.70.270:FF:000020">
    <property type="entry name" value="Transposon Tf2-6 polyprotein-like Protein"/>
    <property type="match status" value="1"/>
</dbReference>
<evidence type="ECO:0000256" key="2">
    <source>
        <dbReference type="ARBA" id="ARBA00022695"/>
    </source>
</evidence>
<keyword evidence="2" id="KW-0548">Nucleotidyltransferase</keyword>
<dbReference type="PANTHER" id="PTHR37984">
    <property type="entry name" value="PROTEIN CBG26694"/>
    <property type="match status" value="1"/>
</dbReference>
<keyword evidence="3" id="KW-0540">Nuclease</keyword>
<dbReference type="InterPro" id="IPR000477">
    <property type="entry name" value="RT_dom"/>
</dbReference>
<dbReference type="VEuPathDB" id="FungiDB:An05g02090"/>
<dbReference type="SUPFAM" id="SSF56672">
    <property type="entry name" value="DNA/RNA polymerases"/>
    <property type="match status" value="1"/>
</dbReference>
<dbReference type="PANTHER" id="PTHR37984:SF5">
    <property type="entry name" value="PROTEIN NYNRIN-LIKE"/>
    <property type="match status" value="1"/>
</dbReference>
<accession>A0AAJ8BTU3</accession>
<keyword evidence="1" id="KW-0808">Transferase</keyword>
<dbReference type="Gene3D" id="3.30.70.270">
    <property type="match status" value="2"/>
</dbReference>
<dbReference type="GO" id="GO:0003964">
    <property type="term" value="F:RNA-directed DNA polymerase activity"/>
    <property type="evidence" value="ECO:0007669"/>
    <property type="project" value="UniProtKB-KW"/>
</dbReference>
<proteinExistence type="predicted"/>
<evidence type="ECO:0000256" key="3">
    <source>
        <dbReference type="ARBA" id="ARBA00022722"/>
    </source>
</evidence>
<dbReference type="GeneID" id="84591149"/>